<dbReference type="Gene3D" id="3.50.50.60">
    <property type="entry name" value="FAD/NAD(P)-binding domain"/>
    <property type="match status" value="1"/>
</dbReference>
<dbReference type="Proteomes" id="UP000270036">
    <property type="component" value="Chromosome"/>
</dbReference>
<protein>
    <submittedName>
        <fullName evidence="3">Geranylgeranyl reductase family</fullName>
    </submittedName>
</protein>
<dbReference type="SUPFAM" id="SSF51905">
    <property type="entry name" value="FAD/NAD(P)-binding domain"/>
    <property type="match status" value="1"/>
</dbReference>
<dbReference type="KEGG" id="cant:NCTC13489_02453"/>
<dbReference type="RefSeq" id="WP_034718577.1">
    <property type="nucleotide sequence ID" value="NZ_FOIX01000001.1"/>
</dbReference>
<dbReference type="STRING" id="266748.HY04_07225"/>
<reference evidence="3 5" key="2">
    <citation type="submission" date="2018-12" db="EMBL/GenBank/DDBJ databases">
        <authorList>
            <consortium name="Pathogen Informatics"/>
        </authorList>
    </citation>
    <scope>NUCLEOTIDE SEQUENCE [LARGE SCALE GENOMIC DNA]</scope>
    <source>
        <strain evidence="3 5">NCTC13489</strain>
    </source>
</reference>
<dbReference type="EMBL" id="LR134441">
    <property type="protein sequence ID" value="VEI00962.1"/>
    <property type="molecule type" value="Genomic_DNA"/>
</dbReference>
<evidence type="ECO:0000313" key="3">
    <source>
        <dbReference type="EMBL" id="VEI00962.1"/>
    </source>
</evidence>
<dbReference type="Pfam" id="PF01494">
    <property type="entry name" value="FAD_binding_3"/>
    <property type="match status" value="1"/>
</dbReference>
<name>A0A3S4UNI8_9FLAO</name>
<dbReference type="InterPro" id="IPR011777">
    <property type="entry name" value="Geranylgeranyl_Rdtase_fam"/>
</dbReference>
<organism evidence="3 5">
    <name type="scientific">Kaistella antarctica</name>
    <dbReference type="NCBI Taxonomy" id="266748"/>
    <lineage>
        <taxon>Bacteria</taxon>
        <taxon>Pseudomonadati</taxon>
        <taxon>Bacteroidota</taxon>
        <taxon>Flavobacteriia</taxon>
        <taxon>Flavobacteriales</taxon>
        <taxon>Weeksellaceae</taxon>
        <taxon>Chryseobacterium group</taxon>
        <taxon>Kaistella</taxon>
    </lineage>
</organism>
<dbReference type="Proteomes" id="UP000028349">
    <property type="component" value="Unassembled WGS sequence"/>
</dbReference>
<dbReference type="OrthoDB" id="9782160at2"/>
<sequence length="486" mass="54384">MLKIKEKVHFDYDVLISGGGPAGSGAAYHLRKLGLKVLVVEADKFPRDKVCGDAISPIAINELEAMGITKTQTFQNANEITKVGLFVENNHAIVNLILPDHLHYHARIIPRVELDYSIYQKAKDEGAEFLEETRVINYQTFPHKVITTLQQGKKQFEIVSKLIVGADGSRSVVRRLLQEKTFDDDFQLVGLRAYYDNVQGPSDRMDVYFMEENFPGIFWFFPEGKSGANIGLATLSNTFPHKQSQVKKILTDHIKNNKDISARIGNGTLRNKIEGWPITFYDAKKEVTGDRVLLVGEAAGLINPLSGDGIQYALLSARWASEILGKCFEEDDFSAEKLADYKLVLDQELGYDLAFSNLIVHFPRNKSLLPVWMKAVEILVERARKDQRFAEIVVGISEGTFPSFKALTLDFVMKIFLQGGISGSDYILDTMKGPSSFKNEGTLFLKSAKKIVSEISDHPKNNLDWASQIGKKLFHVAKYAANSGNK</sequence>
<keyword evidence="4" id="KW-1185">Reference proteome</keyword>
<gene>
    <name evidence="2" type="ORF">HY04_07225</name>
    <name evidence="3" type="ORF">NCTC13489_02453</name>
</gene>
<dbReference type="PANTHER" id="PTHR42685:SF22">
    <property type="entry name" value="CONDITIONED MEDIUM FACTOR RECEPTOR 1"/>
    <property type="match status" value="1"/>
</dbReference>
<evidence type="ECO:0000313" key="2">
    <source>
        <dbReference type="EMBL" id="KEY18303.1"/>
    </source>
</evidence>
<dbReference type="InterPro" id="IPR036188">
    <property type="entry name" value="FAD/NAD-bd_sf"/>
</dbReference>
<evidence type="ECO:0000313" key="5">
    <source>
        <dbReference type="Proteomes" id="UP000270036"/>
    </source>
</evidence>
<dbReference type="EMBL" id="JPEP01000002">
    <property type="protein sequence ID" value="KEY18303.1"/>
    <property type="molecule type" value="Genomic_DNA"/>
</dbReference>
<dbReference type="GO" id="GO:0016628">
    <property type="term" value="F:oxidoreductase activity, acting on the CH-CH group of donors, NAD or NADP as acceptor"/>
    <property type="evidence" value="ECO:0007669"/>
    <property type="project" value="InterPro"/>
</dbReference>
<dbReference type="AlphaFoldDB" id="A0A3S4UNI8"/>
<reference evidence="2 4" key="1">
    <citation type="submission" date="2014-07" db="EMBL/GenBank/DDBJ databases">
        <authorList>
            <person name="Pisani N.G."/>
            <person name="Newman J.D."/>
        </authorList>
    </citation>
    <scope>NUCLEOTIDE SEQUENCE [LARGE SCALE GENOMIC DNA]</scope>
    <source>
        <strain evidence="2 4">LMG 24720</strain>
    </source>
</reference>
<dbReference type="PRINTS" id="PR00420">
    <property type="entry name" value="RNGMNOXGNASE"/>
</dbReference>
<feature type="domain" description="FAD-binding" evidence="1">
    <location>
        <begin position="11"/>
        <end position="314"/>
    </location>
</feature>
<dbReference type="InterPro" id="IPR050407">
    <property type="entry name" value="Geranylgeranyl_reductase"/>
</dbReference>
<dbReference type="InterPro" id="IPR002938">
    <property type="entry name" value="FAD-bd"/>
</dbReference>
<proteinExistence type="predicted"/>
<accession>A0A3S4UNI8</accession>
<evidence type="ECO:0000313" key="4">
    <source>
        <dbReference type="Proteomes" id="UP000028349"/>
    </source>
</evidence>
<evidence type="ECO:0000259" key="1">
    <source>
        <dbReference type="Pfam" id="PF01494"/>
    </source>
</evidence>
<dbReference type="NCBIfam" id="TIGR02032">
    <property type="entry name" value="GG-red-SF"/>
    <property type="match status" value="1"/>
</dbReference>
<dbReference type="GO" id="GO:0071949">
    <property type="term" value="F:FAD binding"/>
    <property type="evidence" value="ECO:0007669"/>
    <property type="project" value="InterPro"/>
</dbReference>
<dbReference type="PANTHER" id="PTHR42685">
    <property type="entry name" value="GERANYLGERANYL DIPHOSPHATE REDUCTASE"/>
    <property type="match status" value="1"/>
</dbReference>